<feature type="domain" description="HTH araC/xylS-type" evidence="2">
    <location>
        <begin position="48"/>
        <end position="74"/>
    </location>
</feature>
<dbReference type="KEGG" id="ret:RHE_CH01274"/>
<feature type="compositionally biased region" description="Polar residues" evidence="1">
    <location>
        <begin position="72"/>
        <end position="88"/>
    </location>
</feature>
<evidence type="ECO:0000313" key="4">
    <source>
        <dbReference type="Proteomes" id="UP000001936"/>
    </source>
</evidence>
<evidence type="ECO:0000259" key="2">
    <source>
        <dbReference type="PROSITE" id="PS01124"/>
    </source>
</evidence>
<keyword evidence="4" id="KW-1185">Reference proteome</keyword>
<protein>
    <submittedName>
        <fullName evidence="3">Hypothetical conserved protein</fullName>
    </submittedName>
</protein>
<dbReference type="GO" id="GO:0003700">
    <property type="term" value="F:DNA-binding transcription factor activity"/>
    <property type="evidence" value="ECO:0007669"/>
    <property type="project" value="InterPro"/>
</dbReference>
<dbReference type="Proteomes" id="UP000001936">
    <property type="component" value="Chromosome"/>
</dbReference>
<dbReference type="PROSITE" id="PS01124">
    <property type="entry name" value="HTH_ARAC_FAMILY_2"/>
    <property type="match status" value="1"/>
</dbReference>
<dbReference type="eggNOG" id="COG2207">
    <property type="taxonomic scope" value="Bacteria"/>
</dbReference>
<gene>
    <name evidence="3" type="ordered locus">RHE_CH01274</name>
</gene>
<dbReference type="EMBL" id="CP000133">
    <property type="protein sequence ID" value="ABC90079.1"/>
    <property type="molecule type" value="Genomic_DNA"/>
</dbReference>
<dbReference type="AlphaFoldDB" id="Q2KAQ7"/>
<dbReference type="GO" id="GO:0043565">
    <property type="term" value="F:sequence-specific DNA binding"/>
    <property type="evidence" value="ECO:0007669"/>
    <property type="project" value="InterPro"/>
</dbReference>
<reference evidence="3 4" key="1">
    <citation type="journal article" date="2006" name="Proc. Natl. Acad. Sci. U.S.A.">
        <title>The partitioned Rhizobium etli genome: genetic and metabolic redundancy in seven interacting replicons.</title>
        <authorList>
            <person name="Gonzalez V."/>
            <person name="Santamaria R.I."/>
            <person name="Bustos P."/>
            <person name="Hernandez-Gonzalez I."/>
            <person name="Medrano-Soto A."/>
            <person name="Moreno-Hagelsieb G."/>
            <person name="Janga S.C."/>
            <person name="Ramirez M.A."/>
            <person name="Jimenez-Jacinto V."/>
            <person name="Collado-Vides J."/>
            <person name="Davila G."/>
        </authorList>
    </citation>
    <scope>NUCLEOTIDE SEQUENCE [LARGE SCALE GENOMIC DNA]</scope>
    <source>
        <strain evidence="4">ATCC 51251 / DSM 11541 / JCM 21823 / NBRC 15573 / CFN 42</strain>
    </source>
</reference>
<dbReference type="HOGENOM" id="CLU_2466813_0_0_5"/>
<sequence>MHLVAVTKKSASTPELPSDRNSDQAAVLGWSLDRMTREMRDRQPGGSLGNDSESAFSTAFKRVMGCSPRQYGGTQQAGDNMRNNIDAQ</sequence>
<dbReference type="Gene3D" id="1.10.10.60">
    <property type="entry name" value="Homeodomain-like"/>
    <property type="match status" value="1"/>
</dbReference>
<proteinExistence type="predicted"/>
<feature type="region of interest" description="Disordered" evidence="1">
    <location>
        <begin position="1"/>
        <end position="25"/>
    </location>
</feature>
<organism evidence="3 4">
    <name type="scientific">Rhizobium etli (strain ATCC 51251 / DSM 11541 / JCM 21823 / NBRC 15573 / CFN 42)</name>
    <dbReference type="NCBI Taxonomy" id="347834"/>
    <lineage>
        <taxon>Bacteria</taxon>
        <taxon>Pseudomonadati</taxon>
        <taxon>Pseudomonadota</taxon>
        <taxon>Alphaproteobacteria</taxon>
        <taxon>Hyphomicrobiales</taxon>
        <taxon>Rhizobiaceae</taxon>
        <taxon>Rhizobium/Agrobacterium group</taxon>
        <taxon>Rhizobium</taxon>
    </lineage>
</organism>
<evidence type="ECO:0000256" key="1">
    <source>
        <dbReference type="SAM" id="MobiDB-lite"/>
    </source>
</evidence>
<name>Q2KAQ7_RHIEC</name>
<accession>Q2KAQ7</accession>
<dbReference type="InterPro" id="IPR018060">
    <property type="entry name" value="HTH_AraC"/>
</dbReference>
<evidence type="ECO:0000313" key="3">
    <source>
        <dbReference type="EMBL" id="ABC90079.1"/>
    </source>
</evidence>
<feature type="region of interest" description="Disordered" evidence="1">
    <location>
        <begin position="67"/>
        <end position="88"/>
    </location>
</feature>